<dbReference type="EMBL" id="CAJMWZ010002361">
    <property type="protein sequence ID" value="CAE6454522.1"/>
    <property type="molecule type" value="Genomic_DNA"/>
</dbReference>
<name>A0A8H3BCU1_9AGAM</name>
<gene>
    <name evidence="1" type="ORF">RDB_LOCUS43892</name>
</gene>
<evidence type="ECO:0000313" key="2">
    <source>
        <dbReference type="Proteomes" id="UP000663850"/>
    </source>
</evidence>
<dbReference type="Proteomes" id="UP000663850">
    <property type="component" value="Unassembled WGS sequence"/>
</dbReference>
<evidence type="ECO:0000313" key="1">
    <source>
        <dbReference type="EMBL" id="CAE6454522.1"/>
    </source>
</evidence>
<proteinExistence type="predicted"/>
<accession>A0A8H3BCU1</accession>
<sequence>MLRSTSPASDMSASFEVQSIIQQWEEAGASLANMLANYLKLSTFMENTCLRITKNNNLGDLAGRIDKSLQTLHITLYQQLNQTRVTLAKTRNRLTSPVYCLPEEILSEIFLNVGFTPKAGDLDQFPRMDCHVRAIYHRLYNLFG</sequence>
<protein>
    <submittedName>
        <fullName evidence="1">Uncharacterized protein</fullName>
    </submittedName>
</protein>
<dbReference type="AlphaFoldDB" id="A0A8H3BCU1"/>
<feature type="non-terminal residue" evidence="1">
    <location>
        <position position="1"/>
    </location>
</feature>
<organism evidence="1 2">
    <name type="scientific">Rhizoctonia solani</name>
    <dbReference type="NCBI Taxonomy" id="456999"/>
    <lineage>
        <taxon>Eukaryota</taxon>
        <taxon>Fungi</taxon>
        <taxon>Dikarya</taxon>
        <taxon>Basidiomycota</taxon>
        <taxon>Agaricomycotina</taxon>
        <taxon>Agaricomycetes</taxon>
        <taxon>Cantharellales</taxon>
        <taxon>Ceratobasidiaceae</taxon>
        <taxon>Rhizoctonia</taxon>
    </lineage>
</organism>
<reference evidence="1" key="1">
    <citation type="submission" date="2021-01" db="EMBL/GenBank/DDBJ databases">
        <authorList>
            <person name="Kaushik A."/>
        </authorList>
    </citation>
    <scope>NUCLEOTIDE SEQUENCE</scope>
    <source>
        <strain evidence="1">Type strain: AG8-Rh-89/</strain>
    </source>
</reference>
<comment type="caution">
    <text evidence="1">The sequence shown here is derived from an EMBL/GenBank/DDBJ whole genome shotgun (WGS) entry which is preliminary data.</text>
</comment>